<dbReference type="Pfam" id="PF02571">
    <property type="entry name" value="CbiJ"/>
    <property type="match status" value="1"/>
</dbReference>
<evidence type="ECO:0000313" key="4">
    <source>
        <dbReference type="EMBL" id="MEM5501116.1"/>
    </source>
</evidence>
<organism evidence="4 5">
    <name type="scientific">Ahrensia kielensis</name>
    <dbReference type="NCBI Taxonomy" id="76980"/>
    <lineage>
        <taxon>Bacteria</taxon>
        <taxon>Pseudomonadati</taxon>
        <taxon>Pseudomonadota</taxon>
        <taxon>Alphaproteobacteria</taxon>
        <taxon>Hyphomicrobiales</taxon>
        <taxon>Ahrensiaceae</taxon>
        <taxon>Ahrensia</taxon>
    </lineage>
</organism>
<reference evidence="4 5" key="1">
    <citation type="submission" date="2024-03" db="EMBL/GenBank/DDBJ databases">
        <title>Community enrichment and isolation of bacterial strains for fucoidan degradation.</title>
        <authorList>
            <person name="Sichert A."/>
        </authorList>
    </citation>
    <scope>NUCLEOTIDE SEQUENCE [LARGE SCALE GENOMIC DNA]</scope>
    <source>
        <strain evidence="4 5">AS62</strain>
    </source>
</reference>
<dbReference type="InterPro" id="IPR003723">
    <property type="entry name" value="Precorrin-6x_reduct"/>
</dbReference>
<dbReference type="RefSeq" id="WP_342847613.1">
    <property type="nucleotide sequence ID" value="NZ_JBBMQO010000003.1"/>
</dbReference>
<proteinExistence type="predicted"/>
<dbReference type="Proteomes" id="UP001477870">
    <property type="component" value="Unassembled WGS sequence"/>
</dbReference>
<comment type="caution">
    <text evidence="4">The sequence shown here is derived from an EMBL/GenBank/DDBJ whole genome shotgun (WGS) entry which is preliminary data.</text>
</comment>
<dbReference type="EC" id="1.3.1.106" evidence="4"/>
<dbReference type="PROSITE" id="PS51014">
    <property type="entry name" value="COBK_CBIJ"/>
    <property type="match status" value="1"/>
</dbReference>
<name>A0ABU9T4Q2_9HYPH</name>
<evidence type="ECO:0000313" key="5">
    <source>
        <dbReference type="Proteomes" id="UP001477870"/>
    </source>
</evidence>
<dbReference type="PANTHER" id="PTHR36925">
    <property type="entry name" value="COBALT-PRECORRIN-6A REDUCTASE"/>
    <property type="match status" value="1"/>
</dbReference>
<evidence type="ECO:0000256" key="1">
    <source>
        <dbReference type="ARBA" id="ARBA00004953"/>
    </source>
</evidence>
<dbReference type="GO" id="GO:0016491">
    <property type="term" value="F:oxidoreductase activity"/>
    <property type="evidence" value="ECO:0007669"/>
    <property type="project" value="UniProtKB-KW"/>
</dbReference>
<sequence>MSQTILILGGTKEAAELAEKLVLELPQARIISSLAGRTKEPSPVVGEVRIGGFGGAEGLVRFLTQNNVTRLIDATHPFAKNISKNAKTAAVNTGIKLEIRTRQPWQKSQDDHWIEVATLEDARKTIPIGARVLLALGSQHIDIFKTRSDVHFIVRMVDEPSTQLSLPNHQIIIGKPGDIEDETALLKQFSITHIVCRNSGGQGAYAKIEAARALKIPVIIIGQSA</sequence>
<dbReference type="PANTHER" id="PTHR36925:SF1">
    <property type="entry name" value="COBALT-PRECORRIN-6A REDUCTASE"/>
    <property type="match status" value="1"/>
</dbReference>
<evidence type="ECO:0000256" key="2">
    <source>
        <dbReference type="ARBA" id="ARBA00022573"/>
    </source>
</evidence>
<keyword evidence="3 4" id="KW-0560">Oxidoreductase</keyword>
<dbReference type="NCBIfam" id="NF005968">
    <property type="entry name" value="PRK08057.1-2"/>
    <property type="match status" value="1"/>
</dbReference>
<protein>
    <submittedName>
        <fullName evidence="4">Cobalt-precorrin-6A reductase</fullName>
        <ecNumber evidence="4">1.3.1.106</ecNumber>
    </submittedName>
</protein>
<accession>A0ABU9T4Q2</accession>
<evidence type="ECO:0000256" key="3">
    <source>
        <dbReference type="ARBA" id="ARBA00023002"/>
    </source>
</evidence>
<dbReference type="EMBL" id="JBBMQO010000003">
    <property type="protein sequence ID" value="MEM5501116.1"/>
    <property type="molecule type" value="Genomic_DNA"/>
</dbReference>
<keyword evidence="5" id="KW-1185">Reference proteome</keyword>
<keyword evidence="2" id="KW-0169">Cobalamin biosynthesis</keyword>
<gene>
    <name evidence="4" type="ORF">WNY59_05900</name>
</gene>
<comment type="pathway">
    <text evidence="1">Cofactor biosynthesis; adenosylcobalamin biosynthesis.</text>
</comment>